<organism evidence="2">
    <name type="scientific">Davidia involucrata</name>
    <name type="common">Dove tree</name>
    <dbReference type="NCBI Taxonomy" id="16924"/>
    <lineage>
        <taxon>Eukaryota</taxon>
        <taxon>Viridiplantae</taxon>
        <taxon>Streptophyta</taxon>
        <taxon>Embryophyta</taxon>
        <taxon>Tracheophyta</taxon>
        <taxon>Spermatophyta</taxon>
        <taxon>Magnoliopsida</taxon>
        <taxon>eudicotyledons</taxon>
        <taxon>Gunneridae</taxon>
        <taxon>Pentapetalae</taxon>
        <taxon>asterids</taxon>
        <taxon>Cornales</taxon>
        <taxon>Nyssaceae</taxon>
        <taxon>Davidia</taxon>
    </lineage>
</organism>
<name>A0A5B7BJB2_DAVIN</name>
<protein>
    <recommendedName>
        <fullName evidence="1">DUF4378 domain-containing protein</fullName>
    </recommendedName>
</protein>
<dbReference type="InterPro" id="IPR025486">
    <property type="entry name" value="DUF4378"/>
</dbReference>
<dbReference type="PANTHER" id="PTHR37613:SF4">
    <property type="entry name" value="DUF4378 DOMAIN-CONTAINING PROTEIN"/>
    <property type="match status" value="1"/>
</dbReference>
<accession>A0A5B7BJB2</accession>
<gene>
    <name evidence="2" type="ORF">Din_037965</name>
</gene>
<evidence type="ECO:0000313" key="2">
    <source>
        <dbReference type="EMBL" id="MPA68524.1"/>
    </source>
</evidence>
<dbReference type="PANTHER" id="PTHR37613">
    <property type="entry name" value="DUF4378 DOMAIN PROTEIN"/>
    <property type="match status" value="1"/>
</dbReference>
<proteinExistence type="predicted"/>
<dbReference type="Pfam" id="PF14309">
    <property type="entry name" value="DUF4378"/>
    <property type="match status" value="1"/>
</dbReference>
<evidence type="ECO:0000259" key="1">
    <source>
        <dbReference type="Pfam" id="PF14309"/>
    </source>
</evidence>
<feature type="domain" description="DUF4378" evidence="1">
    <location>
        <begin position="184"/>
        <end position="331"/>
    </location>
</feature>
<reference evidence="2" key="1">
    <citation type="submission" date="2019-08" db="EMBL/GenBank/DDBJ databases">
        <title>Reference gene set and small RNA set construction with multiple tissues from Davidia involucrata Baill.</title>
        <authorList>
            <person name="Yang H."/>
            <person name="Zhou C."/>
            <person name="Li G."/>
            <person name="Wang J."/>
            <person name="Gao P."/>
            <person name="Wang M."/>
            <person name="Wang R."/>
            <person name="Zhao Y."/>
        </authorList>
    </citation>
    <scope>NUCLEOTIDE SEQUENCE</scope>
    <source>
        <tissue evidence="2">Mixed with DoveR01_LX</tissue>
    </source>
</reference>
<dbReference type="EMBL" id="GHES01037965">
    <property type="protein sequence ID" value="MPA68524.1"/>
    <property type="molecule type" value="Transcribed_RNA"/>
</dbReference>
<dbReference type="AlphaFoldDB" id="A0A5B7BJB2"/>
<sequence>MAASTSKPGDVKQLVEFLKDQQEPFTLDVYLSERKYMKKNDLNSETRNGSNLHSSAKSLTRTCSSNMTLRLVANMLINGYKHRLKTAKKRRHNAETNKLSSSKCDFCTKGNVKENHPSEQNHSSPSQSSFQALKLHNLREFKAASYTKLQLGCIEDSKQLSPVSVLELPAEECSPIDKNMSSILSRKATEDSIFSACLSELLVQSLNEKKNGVGVAELQDIRSGSNSLLLKTKRVFMQTKQLVFDCVKEATDSHGRSEKSIKEALGPEEIGKLICEQIYSWGKHCGDVTNINQLINLDFCNTMEEWRDFSQITRDIGIDIGDAILDDIVTEIMYS</sequence>